<comment type="caution">
    <text evidence="1">The sequence shown here is derived from an EMBL/GenBank/DDBJ whole genome shotgun (WGS) entry which is preliminary data.</text>
</comment>
<dbReference type="EMBL" id="NCKW01020305">
    <property type="protein sequence ID" value="POM58240.1"/>
    <property type="molecule type" value="Genomic_DNA"/>
</dbReference>
<gene>
    <name evidence="1" type="ORF">PHPALM_37138</name>
</gene>
<keyword evidence="2" id="KW-1185">Reference proteome</keyword>
<organism evidence="1 2">
    <name type="scientific">Phytophthora palmivora</name>
    <dbReference type="NCBI Taxonomy" id="4796"/>
    <lineage>
        <taxon>Eukaryota</taxon>
        <taxon>Sar</taxon>
        <taxon>Stramenopiles</taxon>
        <taxon>Oomycota</taxon>
        <taxon>Peronosporomycetes</taxon>
        <taxon>Peronosporales</taxon>
        <taxon>Peronosporaceae</taxon>
        <taxon>Phytophthora</taxon>
    </lineage>
</organism>
<accession>A0A2P4WY68</accession>
<proteinExistence type="predicted"/>
<evidence type="ECO:0000313" key="2">
    <source>
        <dbReference type="Proteomes" id="UP000237271"/>
    </source>
</evidence>
<dbReference type="Proteomes" id="UP000237271">
    <property type="component" value="Unassembled WGS sequence"/>
</dbReference>
<reference evidence="1 2" key="1">
    <citation type="journal article" date="2017" name="Genome Biol. Evol.">
        <title>Phytophthora megakarya and P. palmivora, closely related causal agents of cacao black pod rot, underwent increases in genome sizes and gene numbers by different mechanisms.</title>
        <authorList>
            <person name="Ali S.S."/>
            <person name="Shao J."/>
            <person name="Lary D.J."/>
            <person name="Kronmiller B."/>
            <person name="Shen D."/>
            <person name="Strem M.D."/>
            <person name="Amoako-Attah I."/>
            <person name="Akrofi A.Y."/>
            <person name="Begoude B.A."/>
            <person name="Ten Hoopen G.M."/>
            <person name="Coulibaly K."/>
            <person name="Kebe B.I."/>
            <person name="Melnick R.L."/>
            <person name="Guiltinan M.J."/>
            <person name="Tyler B.M."/>
            <person name="Meinhardt L.W."/>
            <person name="Bailey B.A."/>
        </authorList>
    </citation>
    <scope>NUCLEOTIDE SEQUENCE [LARGE SCALE GENOMIC DNA]</scope>
    <source>
        <strain evidence="2">sbr112.9</strain>
    </source>
</reference>
<protein>
    <submittedName>
        <fullName evidence="1">Gag protein</fullName>
    </submittedName>
</protein>
<evidence type="ECO:0000313" key="1">
    <source>
        <dbReference type="EMBL" id="POM58240.1"/>
    </source>
</evidence>
<name>A0A2P4WY68_9STRA</name>
<dbReference type="OrthoDB" id="8034694at2759"/>
<dbReference type="AlphaFoldDB" id="A0A2P4WY68"/>
<sequence>MCFLASSLVVITLPEHIKVAVFLDGIKVGPSRPQSFSKQANTMEKEIQITLQEERRHRQARAPTVVTLRRVIERSAGTLGNGIISEPMPLELDTAQQNSIHCYGCGSLGNMRRAFPVGGQNEVLSQTQGVEGPMAKAMT</sequence>